<name>A0A8H7C697_AGABI</name>
<dbReference type="EMBL" id="JABXXO010000012">
    <property type="protein sequence ID" value="KAF7762304.1"/>
    <property type="molecule type" value="Genomic_DNA"/>
</dbReference>
<proteinExistence type="predicted"/>
<protein>
    <submittedName>
        <fullName evidence="1">Uncharacterized protein</fullName>
    </submittedName>
</protein>
<evidence type="ECO:0000313" key="2">
    <source>
        <dbReference type="Proteomes" id="UP000629468"/>
    </source>
</evidence>
<evidence type="ECO:0000313" key="1">
    <source>
        <dbReference type="EMBL" id="KAF7762304.1"/>
    </source>
</evidence>
<comment type="caution">
    <text evidence="1">The sequence shown here is derived from an EMBL/GenBank/DDBJ whole genome shotgun (WGS) entry which is preliminary data.</text>
</comment>
<organism evidence="1 2">
    <name type="scientific">Agaricus bisporus var. burnettii</name>
    <dbReference type="NCBI Taxonomy" id="192524"/>
    <lineage>
        <taxon>Eukaryota</taxon>
        <taxon>Fungi</taxon>
        <taxon>Dikarya</taxon>
        <taxon>Basidiomycota</taxon>
        <taxon>Agaricomycotina</taxon>
        <taxon>Agaricomycetes</taxon>
        <taxon>Agaricomycetidae</taxon>
        <taxon>Agaricales</taxon>
        <taxon>Agaricineae</taxon>
        <taxon>Agaricaceae</taxon>
        <taxon>Agaricus</taxon>
    </lineage>
</organism>
<gene>
    <name evidence="1" type="ORF">Agabi119p4_8897</name>
</gene>
<dbReference type="AlphaFoldDB" id="A0A8H7C697"/>
<dbReference type="Proteomes" id="UP000629468">
    <property type="component" value="Unassembled WGS sequence"/>
</dbReference>
<sequence length="68" mass="8113">MDLESWERPEGQVLVPLAHNKWALDHEQSLPRLLRTDHQSVHEMSSAKRSSFELCTREEPRELYQKQK</sequence>
<accession>A0A8H7C697</accession>
<reference evidence="1 2" key="1">
    <citation type="journal article" name="Sci. Rep.">
        <title>Telomere-to-telomere assembled and centromere annotated genomes of the two main subspecies of the button mushroom Agaricus bisporus reveal especially polymorphic chromosome ends.</title>
        <authorList>
            <person name="Sonnenberg A.S.M."/>
            <person name="Sedaghat-Telgerd N."/>
            <person name="Lavrijssen B."/>
            <person name="Ohm R.A."/>
            <person name="Hendrickx P.M."/>
            <person name="Scholtmeijer K."/>
            <person name="Baars J.J.P."/>
            <person name="van Peer A."/>
        </authorList>
    </citation>
    <scope>NUCLEOTIDE SEQUENCE [LARGE SCALE GENOMIC DNA]</scope>
    <source>
        <strain evidence="1 2">H119_p4</strain>
    </source>
</reference>